<name>A0AAD8I8E6_9APIA</name>
<keyword evidence="8" id="KW-1185">Reference proteome</keyword>
<dbReference type="InterPro" id="IPR045210">
    <property type="entry name" value="RING-Ubox_PUB"/>
</dbReference>
<evidence type="ECO:0000256" key="2">
    <source>
        <dbReference type="ARBA" id="ARBA00004906"/>
    </source>
</evidence>
<reference evidence="7" key="2">
    <citation type="submission" date="2023-05" db="EMBL/GenBank/DDBJ databases">
        <authorList>
            <person name="Schelkunov M.I."/>
        </authorList>
    </citation>
    <scope>NUCLEOTIDE SEQUENCE</scope>
    <source>
        <strain evidence="7">Hsosn_3</strain>
        <tissue evidence="7">Leaf</tissue>
    </source>
</reference>
<keyword evidence="3 5" id="KW-0808">Transferase</keyword>
<proteinExistence type="predicted"/>
<dbReference type="InterPro" id="IPR003613">
    <property type="entry name" value="Ubox_domain"/>
</dbReference>
<dbReference type="SUPFAM" id="SSF57850">
    <property type="entry name" value="RING/U-box"/>
    <property type="match status" value="1"/>
</dbReference>
<dbReference type="Pfam" id="PF25598">
    <property type="entry name" value="ARM_PUB"/>
    <property type="match status" value="1"/>
</dbReference>
<reference evidence="7" key="1">
    <citation type="submission" date="2023-02" db="EMBL/GenBank/DDBJ databases">
        <title>Genome of toxic invasive species Heracleum sosnowskyi carries increased number of genes despite the absence of recent whole-genome duplications.</title>
        <authorList>
            <person name="Schelkunov M."/>
            <person name="Shtratnikova V."/>
            <person name="Makarenko M."/>
            <person name="Klepikova A."/>
            <person name="Omelchenko D."/>
            <person name="Novikova G."/>
            <person name="Obukhova E."/>
            <person name="Bogdanov V."/>
            <person name="Penin A."/>
            <person name="Logacheva M."/>
        </authorList>
    </citation>
    <scope>NUCLEOTIDE SEQUENCE</scope>
    <source>
        <strain evidence="7">Hsosn_3</strain>
        <tissue evidence="7">Leaf</tissue>
    </source>
</reference>
<evidence type="ECO:0000313" key="7">
    <source>
        <dbReference type="EMBL" id="KAK1380663.1"/>
    </source>
</evidence>
<feature type="domain" description="U-box" evidence="6">
    <location>
        <begin position="29"/>
        <end position="103"/>
    </location>
</feature>
<dbReference type="CDD" id="cd16664">
    <property type="entry name" value="RING-Ubox_PUB"/>
    <property type="match status" value="1"/>
</dbReference>
<dbReference type="PANTHER" id="PTHR22849">
    <property type="entry name" value="WDSAM1 PROTEIN"/>
    <property type="match status" value="1"/>
</dbReference>
<comment type="caution">
    <text evidence="7">The sequence shown here is derived from an EMBL/GenBank/DDBJ whole genome shotgun (WGS) entry which is preliminary data.</text>
</comment>
<dbReference type="SMART" id="SM00504">
    <property type="entry name" value="Ubox"/>
    <property type="match status" value="1"/>
</dbReference>
<dbReference type="Proteomes" id="UP001237642">
    <property type="component" value="Unassembled WGS sequence"/>
</dbReference>
<comment type="catalytic activity">
    <reaction evidence="1 5">
        <text>S-ubiquitinyl-[E2 ubiquitin-conjugating enzyme]-L-cysteine + [acceptor protein]-L-lysine = [E2 ubiquitin-conjugating enzyme]-L-cysteine + N(6)-ubiquitinyl-[acceptor protein]-L-lysine.</text>
        <dbReference type="EC" id="2.3.2.27"/>
    </reaction>
</comment>
<dbReference type="Gene3D" id="1.25.10.10">
    <property type="entry name" value="Leucine-rich Repeat Variant"/>
    <property type="match status" value="1"/>
</dbReference>
<dbReference type="EC" id="2.3.2.27" evidence="5"/>
<sequence length="442" mass="49458">MISSWRKIRASRHANKRNGLDDLSNMEVSIPTHFRCPISLDLMKDPVTLSTGITYDRHSIETWIEAGNKTCPITKQTLSTLEPIPNHTIRKMIQDWCVDNSSYGIERIPTPRIPVSSHQVTEILSKIVAVCRREEASACQELVAKIKRLVKENERNKRCFVANGTVGVLASTFEAFSKLSFDKNVAVLEEILSCLSLMTPLDGEAKSFLGSNSSLNCMVWFLKSGDLSARANSVVVLKHVLSTDQKKMEEFSMIEGSLEALVKVIKEPVSPTTTKASLLIVYYMVSTSSSSRVDEKIIKRFIGMGLIERLLQMLVDCDKSICEKALGVLDGLCLTNEGREKAYDNALTMPVLVKKILRVSDLATEFSVSIVWKLSKNDTREDGGVLVEALQVGAFQKLLLLLQFGCNEKIKDKATELLKLLNLHREKLECIDSMDFKNLKRP</sequence>
<evidence type="ECO:0000256" key="1">
    <source>
        <dbReference type="ARBA" id="ARBA00000900"/>
    </source>
</evidence>
<evidence type="ECO:0000259" key="6">
    <source>
        <dbReference type="PROSITE" id="PS51698"/>
    </source>
</evidence>
<evidence type="ECO:0000256" key="3">
    <source>
        <dbReference type="ARBA" id="ARBA00022679"/>
    </source>
</evidence>
<protein>
    <recommendedName>
        <fullName evidence="5 6">U-box domain-containing protein</fullName>
        <ecNumber evidence="5">2.3.2.27</ecNumber>
    </recommendedName>
    <alternativeName>
        <fullName evidence="5">RING-type E3 ubiquitin transferase PUB</fullName>
    </alternativeName>
</protein>
<evidence type="ECO:0000313" key="8">
    <source>
        <dbReference type="Proteomes" id="UP001237642"/>
    </source>
</evidence>
<dbReference type="GO" id="GO:0016567">
    <property type="term" value="P:protein ubiquitination"/>
    <property type="evidence" value="ECO:0007669"/>
    <property type="project" value="UniProtKB-UniRule"/>
</dbReference>
<dbReference type="InterPro" id="IPR013083">
    <property type="entry name" value="Znf_RING/FYVE/PHD"/>
</dbReference>
<dbReference type="InterPro" id="IPR011989">
    <property type="entry name" value="ARM-like"/>
</dbReference>
<dbReference type="SUPFAM" id="SSF48371">
    <property type="entry name" value="ARM repeat"/>
    <property type="match status" value="1"/>
</dbReference>
<dbReference type="Gene3D" id="3.30.40.10">
    <property type="entry name" value="Zinc/RING finger domain, C3HC4 (zinc finger)"/>
    <property type="match status" value="1"/>
</dbReference>
<comment type="function">
    <text evidence="5">Functions as an E3 ubiquitin ligase.</text>
</comment>
<dbReference type="Pfam" id="PF04564">
    <property type="entry name" value="U-box"/>
    <property type="match status" value="1"/>
</dbReference>
<dbReference type="GO" id="GO:0061630">
    <property type="term" value="F:ubiquitin protein ligase activity"/>
    <property type="evidence" value="ECO:0007669"/>
    <property type="project" value="UniProtKB-UniRule"/>
</dbReference>
<evidence type="ECO:0000256" key="5">
    <source>
        <dbReference type="RuleBase" id="RU369093"/>
    </source>
</evidence>
<dbReference type="PROSITE" id="PS51698">
    <property type="entry name" value="U_BOX"/>
    <property type="match status" value="1"/>
</dbReference>
<accession>A0AAD8I8E6</accession>
<dbReference type="InterPro" id="IPR016024">
    <property type="entry name" value="ARM-type_fold"/>
</dbReference>
<dbReference type="FunFam" id="3.30.40.10:FF:000442">
    <property type="entry name" value="RING-type E3 ubiquitin transferase"/>
    <property type="match status" value="1"/>
</dbReference>
<gene>
    <name evidence="7" type="ORF">POM88_027407</name>
</gene>
<dbReference type="InterPro" id="IPR045185">
    <property type="entry name" value="PUB22/23/24-like"/>
</dbReference>
<dbReference type="InterPro" id="IPR058678">
    <property type="entry name" value="ARM_PUB"/>
</dbReference>
<comment type="pathway">
    <text evidence="2 5">Protein modification; protein ubiquitination.</text>
</comment>
<organism evidence="7 8">
    <name type="scientific">Heracleum sosnowskyi</name>
    <dbReference type="NCBI Taxonomy" id="360622"/>
    <lineage>
        <taxon>Eukaryota</taxon>
        <taxon>Viridiplantae</taxon>
        <taxon>Streptophyta</taxon>
        <taxon>Embryophyta</taxon>
        <taxon>Tracheophyta</taxon>
        <taxon>Spermatophyta</taxon>
        <taxon>Magnoliopsida</taxon>
        <taxon>eudicotyledons</taxon>
        <taxon>Gunneridae</taxon>
        <taxon>Pentapetalae</taxon>
        <taxon>asterids</taxon>
        <taxon>campanulids</taxon>
        <taxon>Apiales</taxon>
        <taxon>Apiaceae</taxon>
        <taxon>Apioideae</taxon>
        <taxon>apioid superclade</taxon>
        <taxon>Tordylieae</taxon>
        <taxon>Tordyliinae</taxon>
        <taxon>Heracleum</taxon>
    </lineage>
</organism>
<evidence type="ECO:0000256" key="4">
    <source>
        <dbReference type="ARBA" id="ARBA00022786"/>
    </source>
</evidence>
<keyword evidence="4 5" id="KW-0833">Ubl conjugation pathway</keyword>
<dbReference type="EMBL" id="JAUIZM010000006">
    <property type="protein sequence ID" value="KAK1380663.1"/>
    <property type="molecule type" value="Genomic_DNA"/>
</dbReference>
<dbReference type="PANTHER" id="PTHR22849:SF139">
    <property type="entry name" value="U-BOX DOMAIN-CONTAINING PROTEIN"/>
    <property type="match status" value="1"/>
</dbReference>
<dbReference type="AlphaFoldDB" id="A0AAD8I8E6"/>